<dbReference type="Pfam" id="PF02724">
    <property type="entry name" value="CDC45"/>
    <property type="match status" value="2"/>
</dbReference>
<reference evidence="7 8" key="1">
    <citation type="submission" date="2022-05" db="EMBL/GenBank/DDBJ databases">
        <authorList>
            <consortium name="Genoscope - CEA"/>
            <person name="William W."/>
        </authorList>
    </citation>
    <scope>NUCLEOTIDE SEQUENCE [LARGE SCALE GENOMIC DNA]</scope>
</reference>
<dbReference type="InterPro" id="IPR003874">
    <property type="entry name" value="CDC45"/>
</dbReference>
<comment type="caution">
    <text evidence="7">The sequence shown here is derived from an EMBL/GenBank/DDBJ whole genome shotgun (WGS) entry which is preliminary data.</text>
</comment>
<keyword evidence="4" id="KW-0539">Nucleus</keyword>
<proteinExistence type="inferred from homology"/>
<evidence type="ECO:0000256" key="4">
    <source>
        <dbReference type="ARBA" id="ARBA00023242"/>
    </source>
</evidence>
<gene>
    <name evidence="7" type="ORF">PEVE_00013454</name>
</gene>
<evidence type="ECO:0000256" key="3">
    <source>
        <dbReference type="ARBA" id="ARBA00022705"/>
    </source>
</evidence>
<keyword evidence="3" id="KW-0235">DNA replication</keyword>
<evidence type="ECO:0000256" key="6">
    <source>
        <dbReference type="SAM" id="MobiDB-lite"/>
    </source>
</evidence>
<protein>
    <submittedName>
        <fullName evidence="7">Uncharacterized protein</fullName>
    </submittedName>
</protein>
<organism evidence="7 8">
    <name type="scientific">Porites evermanni</name>
    <dbReference type="NCBI Taxonomy" id="104178"/>
    <lineage>
        <taxon>Eukaryota</taxon>
        <taxon>Metazoa</taxon>
        <taxon>Cnidaria</taxon>
        <taxon>Anthozoa</taxon>
        <taxon>Hexacorallia</taxon>
        <taxon>Scleractinia</taxon>
        <taxon>Fungiina</taxon>
        <taxon>Poritidae</taxon>
        <taxon>Porites</taxon>
    </lineage>
</organism>
<evidence type="ECO:0000313" key="7">
    <source>
        <dbReference type="EMBL" id="CAH3013693.1"/>
    </source>
</evidence>
<dbReference type="PANTHER" id="PTHR10507">
    <property type="entry name" value="CDC45-RELATED PROTEIN"/>
    <property type="match status" value="1"/>
</dbReference>
<sequence>MFVEKPKEEVYDVIINERVLVLVSMDVDSLCACKILQWLFKCDNVQYTIVPVSGKEDLVRAYHEHSEQLKHIFLVNCGGNLNILEILEPEEDVIFYIADSHRPLDLDNIYNQDQVKLLMKEGEHLTIPDFDDIYVDSEDEFEDSDGEGSEPSSKRRRTTDEDSPLSKRKSKRQWHQDRQEILYQYYAYAFHGSAASLIMYELAWKMSKDSNDLLWWAAIGLTHQYLYEKIDSDKYVSDAQNLHEHVMRHNHGTDENGSSINCLKIVFDTELRLSLYRHWSLFDSICHSRYTACRFRVWTIKGKKKLHEFLADMGIPLVQSRQKFYSMDFDLRNNLKGWVETSADKFGLDEMSYGSFHVQYGFKNKLCASDVVYAVNSLLEAPTEGMTKWDNFLEALDALSRSNSEKLQDGIEMAKKQASLNFSALIAVVNQVRSLIDMHQVMCAGHFLYSHLREGIPDLNMFSKPAVLGALARFVLSAYVAMSKNKKAAALPFVLAAPLDPEKGTCLLVGIPPIADDSGKNFLGKAFEMAASKTKSRTIHDHFDPAVIEMKSEDRGKFFDALSALLIPK</sequence>
<dbReference type="Proteomes" id="UP001159427">
    <property type="component" value="Unassembled WGS sequence"/>
</dbReference>
<feature type="region of interest" description="Disordered" evidence="6">
    <location>
        <begin position="140"/>
        <end position="172"/>
    </location>
</feature>
<evidence type="ECO:0000313" key="8">
    <source>
        <dbReference type="Proteomes" id="UP001159427"/>
    </source>
</evidence>
<name>A0ABN8LCS2_9CNID</name>
<accession>A0ABN8LCS2</accession>
<dbReference type="EMBL" id="CALNXI010000002">
    <property type="protein sequence ID" value="CAH3013693.1"/>
    <property type="molecule type" value="Genomic_DNA"/>
</dbReference>
<comment type="subcellular location">
    <subcellularLocation>
        <location evidence="1">Nucleus</location>
    </subcellularLocation>
</comment>
<evidence type="ECO:0000256" key="1">
    <source>
        <dbReference type="ARBA" id="ARBA00004123"/>
    </source>
</evidence>
<evidence type="ECO:0000256" key="2">
    <source>
        <dbReference type="ARBA" id="ARBA00010727"/>
    </source>
</evidence>
<comment type="similarity">
    <text evidence="2">Belongs to the CDC45 family.</text>
</comment>
<keyword evidence="8" id="KW-1185">Reference proteome</keyword>
<keyword evidence="5" id="KW-0131">Cell cycle</keyword>
<evidence type="ECO:0000256" key="5">
    <source>
        <dbReference type="ARBA" id="ARBA00023306"/>
    </source>
</evidence>
<dbReference type="PANTHER" id="PTHR10507:SF0">
    <property type="entry name" value="CELL DIVISION CONTROL PROTEIN 45 HOMOLOG"/>
    <property type="match status" value="1"/>
</dbReference>